<feature type="domain" description="BT4734-like N-terminal" evidence="1">
    <location>
        <begin position="57"/>
        <end position="173"/>
    </location>
</feature>
<accession>A0A1T4ZWJ8</accession>
<protein>
    <submittedName>
        <fullName evidence="2">VirE N-terminal domain-containing protein</fullName>
    </submittedName>
</protein>
<keyword evidence="3" id="KW-1185">Reference proteome</keyword>
<proteinExistence type="predicted"/>
<organism evidence="2 3">
    <name type="scientific">Daejeonella lutea</name>
    <dbReference type="NCBI Taxonomy" id="572036"/>
    <lineage>
        <taxon>Bacteria</taxon>
        <taxon>Pseudomonadati</taxon>
        <taxon>Bacteroidota</taxon>
        <taxon>Sphingobacteriia</taxon>
        <taxon>Sphingobacteriales</taxon>
        <taxon>Sphingobacteriaceae</taxon>
        <taxon>Daejeonella</taxon>
    </lineage>
</organism>
<reference evidence="3" key="1">
    <citation type="submission" date="2017-02" db="EMBL/GenBank/DDBJ databases">
        <authorList>
            <person name="Varghese N."/>
            <person name="Submissions S."/>
        </authorList>
    </citation>
    <scope>NUCLEOTIDE SEQUENCE [LARGE SCALE GENOMIC DNA]</scope>
    <source>
        <strain evidence="3">DSM 22385</strain>
    </source>
</reference>
<dbReference type="EMBL" id="FUYR01000001">
    <property type="protein sequence ID" value="SKB27088.1"/>
    <property type="molecule type" value="Genomic_DNA"/>
</dbReference>
<dbReference type="Proteomes" id="UP000189981">
    <property type="component" value="Unassembled WGS sequence"/>
</dbReference>
<name>A0A1T4ZWJ8_9SPHI</name>
<dbReference type="InterPro" id="IPR014907">
    <property type="entry name" value="BT4734-like_N"/>
</dbReference>
<dbReference type="STRING" id="572036.SAMN05661099_0013"/>
<gene>
    <name evidence="2" type="ORF">SAMN05661099_0013</name>
</gene>
<dbReference type="Pfam" id="PF08800">
    <property type="entry name" value="BT4734-like_N"/>
    <property type="match status" value="1"/>
</dbReference>
<dbReference type="OrthoDB" id="9801888at2"/>
<dbReference type="AlphaFoldDB" id="A0A1T4ZWJ8"/>
<sequence>MIKDFKVGYYPKPFKHEFKTIDLEAMLKSFRGDFFKPQIEKARQLYLDQEFEKYTLLKNTLPAVTFSGTFSPTRTAGNLITYSSLIILDVDKAGEDLNSIKELLSKDQYILAVWLSPSGDGLKSLIVSENAEDQHKKAYRAATIYYKENYNITIDTSGSDVSRLCFISYDPNIKVNVDYKTFNQLHLVDEKVEILNKVKKVFSRYPLLLKDSLPNDELSKLTYKKMYHFLSKRGLSITESYENWVRVAFALSNTFNLRLGSQYFLELCRLDGVNHDEYQSEKLIHSCYQKGTSQSSFATLLYLAKEKGFDIHFNKKMNVKKKAKK</sequence>
<evidence type="ECO:0000313" key="3">
    <source>
        <dbReference type="Proteomes" id="UP000189981"/>
    </source>
</evidence>
<evidence type="ECO:0000259" key="1">
    <source>
        <dbReference type="Pfam" id="PF08800"/>
    </source>
</evidence>
<evidence type="ECO:0000313" key="2">
    <source>
        <dbReference type="EMBL" id="SKB27088.1"/>
    </source>
</evidence>
<dbReference type="RefSeq" id="WP_079700534.1">
    <property type="nucleotide sequence ID" value="NZ_FUYR01000001.1"/>
</dbReference>